<keyword evidence="13" id="KW-0464">Manganese</keyword>
<evidence type="ECO:0000259" key="17">
    <source>
        <dbReference type="Pfam" id="PF02670"/>
    </source>
</evidence>
<evidence type="ECO:0000256" key="10">
    <source>
        <dbReference type="ARBA" id="ARBA00022857"/>
    </source>
</evidence>
<evidence type="ECO:0000256" key="1">
    <source>
        <dbReference type="ARBA" id="ARBA00001936"/>
    </source>
</evidence>
<name>A0A3L6DJE7_MAIZE</name>
<dbReference type="UniPathway" id="UPA00056">
    <property type="reaction ID" value="UER00092"/>
</dbReference>
<comment type="caution">
    <text evidence="20">The sequence shown here is derived from an EMBL/GenBank/DDBJ whole genome shotgun (WGS) entry which is preliminary data.</text>
</comment>
<evidence type="ECO:0000313" key="21">
    <source>
        <dbReference type="Proteomes" id="UP000251960"/>
    </source>
</evidence>
<evidence type="ECO:0000256" key="3">
    <source>
        <dbReference type="ARBA" id="ARBA00004229"/>
    </source>
</evidence>
<evidence type="ECO:0000256" key="11">
    <source>
        <dbReference type="ARBA" id="ARBA00022946"/>
    </source>
</evidence>
<evidence type="ECO:0000256" key="9">
    <source>
        <dbReference type="ARBA" id="ARBA00022723"/>
    </source>
</evidence>
<evidence type="ECO:0000256" key="6">
    <source>
        <dbReference type="ARBA" id="ARBA00012366"/>
    </source>
</evidence>
<evidence type="ECO:0000256" key="12">
    <source>
        <dbReference type="ARBA" id="ARBA00023002"/>
    </source>
</evidence>
<comment type="cofactor">
    <cofactor evidence="1">
        <name>Mn(2+)</name>
        <dbReference type="ChEBI" id="CHEBI:29035"/>
    </cofactor>
</comment>
<dbReference type="InterPro" id="IPR003821">
    <property type="entry name" value="DXP_reductoisomerase"/>
</dbReference>
<feature type="domain" description="1-deoxy-D-xylulose 5-phosphate reductoisomerase C-terminal" evidence="18">
    <location>
        <begin position="328"/>
        <end position="378"/>
    </location>
</feature>
<dbReference type="Gene3D" id="3.40.50.720">
    <property type="entry name" value="NAD(P)-binding Rossmann-like Domain"/>
    <property type="match status" value="1"/>
</dbReference>
<feature type="domain" description="DXP reductoisomerase C-terminal" evidence="19">
    <location>
        <begin position="410"/>
        <end position="531"/>
    </location>
</feature>
<comment type="pathway">
    <text evidence="4">Isoprenoid biosynthesis; isopentenyl diphosphate biosynthesis via DXP pathway; isopentenyl diphosphate from 1-deoxy-D-xylulose 5-phosphate: step 1/6.</text>
</comment>
<sequence>MAAQPALKASFRGELNAVSFLDSSRGPFGQHKVDFTFQRKGKRAISLRRTCCSMQQAPPPAWPGRAVAEPGRRSLDGPKPISIVGSTGSIGTQRIGAQSSVWNQLLYSAALIFNLLHNAKTLDIVAENPDKFRVVALSAGSNVTLLADQVKTFKPKLVAVRNETLVDELKEALADCEEKPEIIPGEQGVIEVARHPDAITVVTGIVGCAGLKPTVAAIEAGKDIALANKETLIAGGSFVLPLAHKHKVKFLPADSEHSAIFQVSHKVFTCSAANFFIIIHVWLHPRLVRRSTSSHYSNCIRWCFQASPSICVICTSVNMRIHLISNSHDRDWPVDRLKDVKVADALKHPNWNMGKKITVDSATLFNKGLEVIEAHYLFGAEYDDIEIVIHPQSIIHSMVETQDSSVLAQLGWPDMRIPILYTLSWPDRIYCSEVTWPRLDLCKLGSLTFKAPDNVKYPSMDLAYAAGRAGGTMTGVLSAANEKAVELFIDEKISYLDIFKVVELTCDAHRNELVASPSLEEIIHYDLWARRHAASLQPASGLSPVPA</sequence>
<dbReference type="EC" id="1.1.1.267" evidence="6"/>
<evidence type="ECO:0000256" key="5">
    <source>
        <dbReference type="ARBA" id="ARBA00006825"/>
    </source>
</evidence>
<dbReference type="PANTHER" id="PTHR30525:SF0">
    <property type="entry name" value="1-DEOXY-D-XYLULOSE 5-PHOSPHATE REDUCTOISOMERASE, CHLOROPLASTIC"/>
    <property type="match status" value="1"/>
</dbReference>
<dbReference type="GO" id="GO:0009507">
    <property type="term" value="C:chloroplast"/>
    <property type="evidence" value="ECO:0007669"/>
    <property type="project" value="UniProtKB-SubCell"/>
</dbReference>
<dbReference type="FunFam" id="3.40.50.720:FF:000183">
    <property type="entry name" value="1-deoxy-D-xylulose 5-phosphate reductoisomerase, chloroplastic"/>
    <property type="match status" value="1"/>
</dbReference>
<evidence type="ECO:0000256" key="14">
    <source>
        <dbReference type="ARBA" id="ARBA00023229"/>
    </source>
</evidence>
<evidence type="ECO:0000256" key="4">
    <source>
        <dbReference type="ARBA" id="ARBA00005094"/>
    </source>
</evidence>
<protein>
    <recommendedName>
        <fullName evidence="6">1-deoxy-D-xylulose-5-phosphate reductoisomerase</fullName>
        <ecNumber evidence="6">1.1.1.267</ecNumber>
    </recommendedName>
</protein>
<evidence type="ECO:0000259" key="18">
    <source>
        <dbReference type="Pfam" id="PF08436"/>
    </source>
</evidence>
<dbReference type="Pfam" id="PF08436">
    <property type="entry name" value="DXP_redisom_C"/>
    <property type="match status" value="1"/>
</dbReference>
<evidence type="ECO:0000256" key="16">
    <source>
        <dbReference type="SAM" id="MobiDB-lite"/>
    </source>
</evidence>
<dbReference type="PANTHER" id="PTHR30525">
    <property type="entry name" value="1-DEOXY-D-XYLULOSE 5-PHOSPHATE REDUCTOISOMERASE"/>
    <property type="match status" value="1"/>
</dbReference>
<dbReference type="InterPro" id="IPR026877">
    <property type="entry name" value="DXPR_C"/>
</dbReference>
<evidence type="ECO:0000256" key="2">
    <source>
        <dbReference type="ARBA" id="ARBA00001946"/>
    </source>
</evidence>
<keyword evidence="8" id="KW-0934">Plastid</keyword>
<dbReference type="InterPro" id="IPR013512">
    <property type="entry name" value="DXP_reductoisomerase_N"/>
</dbReference>
<dbReference type="GO" id="GO:0046872">
    <property type="term" value="F:metal ion binding"/>
    <property type="evidence" value="ECO:0007669"/>
    <property type="project" value="UniProtKB-KW"/>
</dbReference>
<keyword evidence="20" id="KW-0413">Isomerase</keyword>
<feature type="region of interest" description="Disordered" evidence="16">
    <location>
        <begin position="55"/>
        <end position="79"/>
    </location>
</feature>
<dbReference type="SUPFAM" id="SSF55347">
    <property type="entry name" value="Glyceraldehyde-3-phosphate dehydrogenase-like, C-terminal domain"/>
    <property type="match status" value="1"/>
</dbReference>
<dbReference type="FunFam" id="1.10.1740.10:FF:000006">
    <property type="entry name" value="1-deoxy-D-xylulose 5-phosphate reductoisomerase, chloroplastic"/>
    <property type="match status" value="1"/>
</dbReference>
<evidence type="ECO:0000313" key="20">
    <source>
        <dbReference type="EMBL" id="PWZ08720.1"/>
    </source>
</evidence>
<comment type="similarity">
    <text evidence="5">Belongs to the DXR family.</text>
</comment>
<keyword evidence="9" id="KW-0479">Metal-binding</keyword>
<feature type="domain" description="1-deoxy-D-xylulose 5-phosphate reductoisomerase N-terminal" evidence="17">
    <location>
        <begin position="120"/>
        <end position="236"/>
    </location>
</feature>
<dbReference type="Pfam" id="PF13288">
    <property type="entry name" value="DXPR_C"/>
    <property type="match status" value="1"/>
</dbReference>
<proteinExistence type="inferred from homology"/>
<dbReference type="HAMAP" id="MF_00183">
    <property type="entry name" value="DXP_reductoisom"/>
    <property type="match status" value="1"/>
</dbReference>
<comment type="cofactor">
    <cofactor evidence="2">
        <name>Mg(2+)</name>
        <dbReference type="ChEBI" id="CHEBI:18420"/>
    </cofactor>
</comment>
<evidence type="ECO:0000256" key="7">
    <source>
        <dbReference type="ARBA" id="ARBA00022528"/>
    </source>
</evidence>
<dbReference type="Gene3D" id="1.10.1740.10">
    <property type="match status" value="1"/>
</dbReference>
<dbReference type="GO" id="GO:0070402">
    <property type="term" value="F:NADPH binding"/>
    <property type="evidence" value="ECO:0007669"/>
    <property type="project" value="InterPro"/>
</dbReference>
<comment type="subcellular location">
    <subcellularLocation>
        <location evidence="3">Plastid</location>
        <location evidence="3">Chloroplast</location>
    </subcellularLocation>
</comment>
<dbReference type="Pfam" id="PF02670">
    <property type="entry name" value="DXP_reductoisom"/>
    <property type="match status" value="1"/>
</dbReference>
<keyword evidence="14" id="KW-0414">Isoprene biosynthesis</keyword>
<evidence type="ECO:0000259" key="19">
    <source>
        <dbReference type="Pfam" id="PF13288"/>
    </source>
</evidence>
<comment type="catalytic activity">
    <reaction evidence="15">
        <text>2-C-methyl-D-erythritol 4-phosphate + NADP(+) = 1-deoxy-D-xylulose 5-phosphate + NADPH + H(+)</text>
        <dbReference type="Rhea" id="RHEA:13717"/>
        <dbReference type="ChEBI" id="CHEBI:15378"/>
        <dbReference type="ChEBI" id="CHEBI:57783"/>
        <dbReference type="ChEBI" id="CHEBI:57792"/>
        <dbReference type="ChEBI" id="CHEBI:58262"/>
        <dbReference type="ChEBI" id="CHEBI:58349"/>
        <dbReference type="EC" id="1.1.1.267"/>
    </reaction>
    <physiologicalReaction direction="right-to-left" evidence="15">
        <dbReference type="Rhea" id="RHEA:13719"/>
    </physiologicalReaction>
</comment>
<keyword evidence="12" id="KW-0560">Oxidoreductase</keyword>
<accession>A0A3L6DJE7</accession>
<keyword evidence="11" id="KW-0809">Transit peptide</keyword>
<dbReference type="InterPro" id="IPR036291">
    <property type="entry name" value="NAD(P)-bd_dom_sf"/>
</dbReference>
<dbReference type="InterPro" id="IPR036169">
    <property type="entry name" value="DXPR_C_sf"/>
</dbReference>
<evidence type="ECO:0000256" key="8">
    <source>
        <dbReference type="ARBA" id="ARBA00022640"/>
    </source>
</evidence>
<dbReference type="AlphaFoldDB" id="A0A3L6DJE7"/>
<dbReference type="SUPFAM" id="SSF69055">
    <property type="entry name" value="1-deoxy-D-xylulose-5-phosphate reductoisomerase, C-terminal domain"/>
    <property type="match status" value="1"/>
</dbReference>
<dbReference type="Proteomes" id="UP000251960">
    <property type="component" value="Chromosome 8"/>
</dbReference>
<dbReference type="EMBL" id="NCVQ01000009">
    <property type="protein sequence ID" value="PWZ08720.1"/>
    <property type="molecule type" value="Genomic_DNA"/>
</dbReference>
<reference evidence="20 21" key="1">
    <citation type="journal article" date="2018" name="Nat. Genet.">
        <title>Extensive intraspecific gene order and gene structural variations between Mo17 and other maize genomes.</title>
        <authorList>
            <person name="Sun S."/>
            <person name="Zhou Y."/>
            <person name="Chen J."/>
            <person name="Shi J."/>
            <person name="Zhao H."/>
            <person name="Zhao H."/>
            <person name="Song W."/>
            <person name="Zhang M."/>
            <person name="Cui Y."/>
            <person name="Dong X."/>
            <person name="Liu H."/>
            <person name="Ma X."/>
            <person name="Jiao Y."/>
            <person name="Wang B."/>
            <person name="Wei X."/>
            <person name="Stein J.C."/>
            <person name="Glaubitz J.C."/>
            <person name="Lu F."/>
            <person name="Yu G."/>
            <person name="Liang C."/>
            <person name="Fengler K."/>
            <person name="Li B."/>
            <person name="Rafalski A."/>
            <person name="Schnable P.S."/>
            <person name="Ware D.H."/>
            <person name="Buckler E.S."/>
            <person name="Lai J."/>
        </authorList>
    </citation>
    <scope>NUCLEOTIDE SEQUENCE [LARGE SCALE GENOMIC DNA]</scope>
    <source>
        <strain evidence="21">cv. Missouri 17</strain>
        <tissue evidence="20">Seedling</tissue>
    </source>
</reference>
<gene>
    <name evidence="20" type="ORF">Zm00014a_008765</name>
</gene>
<dbReference type="GO" id="GO:0016853">
    <property type="term" value="F:isomerase activity"/>
    <property type="evidence" value="ECO:0007669"/>
    <property type="project" value="UniProtKB-KW"/>
</dbReference>
<keyword evidence="10" id="KW-0521">NADP</keyword>
<dbReference type="GO" id="GO:0030604">
    <property type="term" value="F:1-deoxy-D-xylulose-5-phosphate reductoisomerase activity"/>
    <property type="evidence" value="ECO:0007669"/>
    <property type="project" value="UniProtKB-EC"/>
</dbReference>
<dbReference type="GO" id="GO:0019288">
    <property type="term" value="P:isopentenyl diphosphate biosynthetic process, methylerythritol 4-phosphate pathway"/>
    <property type="evidence" value="ECO:0007669"/>
    <property type="project" value="UniProtKB-UniPathway"/>
</dbReference>
<dbReference type="SUPFAM" id="SSF51735">
    <property type="entry name" value="NAD(P)-binding Rossmann-fold domains"/>
    <property type="match status" value="1"/>
</dbReference>
<dbReference type="InterPro" id="IPR013644">
    <property type="entry name" value="DXP_reductoisomerase_C"/>
</dbReference>
<evidence type="ECO:0000256" key="15">
    <source>
        <dbReference type="ARBA" id="ARBA00048543"/>
    </source>
</evidence>
<keyword evidence="7" id="KW-0150">Chloroplast</keyword>
<evidence type="ECO:0000256" key="13">
    <source>
        <dbReference type="ARBA" id="ARBA00023211"/>
    </source>
</evidence>
<organism evidence="20 21">
    <name type="scientific">Zea mays</name>
    <name type="common">Maize</name>
    <dbReference type="NCBI Taxonomy" id="4577"/>
    <lineage>
        <taxon>Eukaryota</taxon>
        <taxon>Viridiplantae</taxon>
        <taxon>Streptophyta</taxon>
        <taxon>Embryophyta</taxon>
        <taxon>Tracheophyta</taxon>
        <taxon>Spermatophyta</taxon>
        <taxon>Magnoliopsida</taxon>
        <taxon>Liliopsida</taxon>
        <taxon>Poales</taxon>
        <taxon>Poaceae</taxon>
        <taxon>PACMAD clade</taxon>
        <taxon>Panicoideae</taxon>
        <taxon>Andropogonodae</taxon>
        <taxon>Andropogoneae</taxon>
        <taxon>Tripsacinae</taxon>
        <taxon>Zea</taxon>
    </lineage>
</organism>